<protein>
    <submittedName>
        <fullName evidence="2">Uncharacterized protein</fullName>
    </submittedName>
</protein>
<accession>A0ABQ8JY10</accession>
<keyword evidence="1" id="KW-0812">Transmembrane</keyword>
<keyword evidence="1" id="KW-0472">Membrane</keyword>
<dbReference type="Proteomes" id="UP000814176">
    <property type="component" value="Unassembled WGS sequence"/>
</dbReference>
<evidence type="ECO:0000313" key="2">
    <source>
        <dbReference type="EMBL" id="KAH9829099.1"/>
    </source>
</evidence>
<gene>
    <name evidence="2" type="ORF">C8Q71DRAFT_791736</name>
</gene>
<dbReference type="RefSeq" id="XP_047772617.1">
    <property type="nucleotide sequence ID" value="XM_047925378.1"/>
</dbReference>
<name>A0ABQ8JY10_9APHY</name>
<feature type="transmembrane region" description="Helical" evidence="1">
    <location>
        <begin position="44"/>
        <end position="63"/>
    </location>
</feature>
<evidence type="ECO:0000313" key="3">
    <source>
        <dbReference type="Proteomes" id="UP000814176"/>
    </source>
</evidence>
<proteinExistence type="predicted"/>
<comment type="caution">
    <text evidence="2">The sequence shown here is derived from an EMBL/GenBank/DDBJ whole genome shotgun (WGS) entry which is preliminary data.</text>
</comment>
<reference evidence="2 3" key="1">
    <citation type="journal article" date="2021" name="Environ. Microbiol.">
        <title>Gene family expansions and transcriptome signatures uncover fungal adaptations to wood decay.</title>
        <authorList>
            <person name="Hage H."/>
            <person name="Miyauchi S."/>
            <person name="Viragh M."/>
            <person name="Drula E."/>
            <person name="Min B."/>
            <person name="Chaduli D."/>
            <person name="Navarro D."/>
            <person name="Favel A."/>
            <person name="Norest M."/>
            <person name="Lesage-Meessen L."/>
            <person name="Balint B."/>
            <person name="Merenyi Z."/>
            <person name="de Eugenio L."/>
            <person name="Morin E."/>
            <person name="Martinez A.T."/>
            <person name="Baldrian P."/>
            <person name="Stursova M."/>
            <person name="Martinez M.J."/>
            <person name="Novotny C."/>
            <person name="Magnuson J.K."/>
            <person name="Spatafora J.W."/>
            <person name="Maurice S."/>
            <person name="Pangilinan J."/>
            <person name="Andreopoulos W."/>
            <person name="LaButti K."/>
            <person name="Hundley H."/>
            <person name="Na H."/>
            <person name="Kuo A."/>
            <person name="Barry K."/>
            <person name="Lipzen A."/>
            <person name="Henrissat B."/>
            <person name="Riley R."/>
            <person name="Ahrendt S."/>
            <person name="Nagy L.G."/>
            <person name="Grigoriev I.V."/>
            <person name="Martin F."/>
            <person name="Rosso M.N."/>
        </authorList>
    </citation>
    <scope>NUCLEOTIDE SEQUENCE [LARGE SCALE GENOMIC DNA]</scope>
    <source>
        <strain evidence="2 3">CIRM-BRFM 1785</strain>
    </source>
</reference>
<keyword evidence="1" id="KW-1133">Transmembrane helix</keyword>
<dbReference type="GeneID" id="72006110"/>
<organism evidence="2 3">
    <name type="scientific">Rhodofomes roseus</name>
    <dbReference type="NCBI Taxonomy" id="34475"/>
    <lineage>
        <taxon>Eukaryota</taxon>
        <taxon>Fungi</taxon>
        <taxon>Dikarya</taxon>
        <taxon>Basidiomycota</taxon>
        <taxon>Agaricomycotina</taxon>
        <taxon>Agaricomycetes</taxon>
        <taxon>Polyporales</taxon>
        <taxon>Rhodofomes</taxon>
    </lineage>
</organism>
<dbReference type="EMBL" id="JADCUA010000043">
    <property type="protein sequence ID" value="KAH9829099.1"/>
    <property type="molecule type" value="Genomic_DNA"/>
</dbReference>
<keyword evidence="3" id="KW-1185">Reference proteome</keyword>
<evidence type="ECO:0000256" key="1">
    <source>
        <dbReference type="SAM" id="Phobius"/>
    </source>
</evidence>
<sequence>MAASMAADAMVFIVTWRRTYHVVRGFRQVNIKTSLNSLLLRDGAIYFIWILIVNCIVMITNLAPIDQRVPEPVTIPISTILLSRMLLNLREAGLRTNVHGAPVSSDTLGASQSATISDLDFSPRGVDAFGASWNDDEGVGMDEGEIVDNDELELEMMGSETTKIGSAEP</sequence>